<name>A0A1I4N2W6_9FIRM</name>
<sequence>MLTRHCDICGARLMEEDIGLSIEIKGCYKWAANRYKLFKMDIGNCCVHAFSDDYELFTEKFLSSKDELMLKKAERISIDDVINCMSIMADENLQKGNTFLNKFYYLKILEYLKEYKKQLI</sequence>
<gene>
    <name evidence="1" type="ORF">SAMN04490355_104051</name>
</gene>
<reference evidence="2" key="1">
    <citation type="submission" date="2016-10" db="EMBL/GenBank/DDBJ databases">
        <authorList>
            <person name="Varghese N."/>
            <person name="Submissions S."/>
        </authorList>
    </citation>
    <scope>NUCLEOTIDE SEQUENCE [LARGE SCALE GENOMIC DNA]</scope>
    <source>
        <strain evidence="2">DSM 13327</strain>
    </source>
</reference>
<evidence type="ECO:0000313" key="2">
    <source>
        <dbReference type="Proteomes" id="UP000199520"/>
    </source>
</evidence>
<organism evidence="1 2">
    <name type="scientific">Pelosinus propionicus DSM 13327</name>
    <dbReference type="NCBI Taxonomy" id="1123291"/>
    <lineage>
        <taxon>Bacteria</taxon>
        <taxon>Bacillati</taxon>
        <taxon>Bacillota</taxon>
        <taxon>Negativicutes</taxon>
        <taxon>Selenomonadales</taxon>
        <taxon>Sporomusaceae</taxon>
        <taxon>Pelosinus</taxon>
    </lineage>
</organism>
<dbReference type="RefSeq" id="WP_090940873.1">
    <property type="nucleotide sequence ID" value="NZ_FOTS01000040.1"/>
</dbReference>
<evidence type="ECO:0000313" key="1">
    <source>
        <dbReference type="EMBL" id="SFM09593.1"/>
    </source>
</evidence>
<keyword evidence="2" id="KW-1185">Reference proteome</keyword>
<dbReference type="STRING" id="1123291.SAMN04490355_104051"/>
<dbReference type="Proteomes" id="UP000199520">
    <property type="component" value="Unassembled WGS sequence"/>
</dbReference>
<dbReference type="AlphaFoldDB" id="A0A1I4N2W6"/>
<dbReference type="EMBL" id="FOTS01000040">
    <property type="protein sequence ID" value="SFM09593.1"/>
    <property type="molecule type" value="Genomic_DNA"/>
</dbReference>
<proteinExistence type="predicted"/>
<accession>A0A1I4N2W6</accession>
<protein>
    <submittedName>
        <fullName evidence="1">Uncharacterized protein</fullName>
    </submittedName>
</protein>